<dbReference type="OrthoDB" id="2017497at2759"/>
<organism evidence="7 8">
    <name type="scientific">Penicillium chermesinum</name>
    <dbReference type="NCBI Taxonomy" id="63820"/>
    <lineage>
        <taxon>Eukaryota</taxon>
        <taxon>Fungi</taxon>
        <taxon>Dikarya</taxon>
        <taxon>Ascomycota</taxon>
        <taxon>Pezizomycotina</taxon>
        <taxon>Eurotiomycetes</taxon>
        <taxon>Eurotiomycetidae</taxon>
        <taxon>Eurotiales</taxon>
        <taxon>Aspergillaceae</taxon>
        <taxon>Penicillium</taxon>
    </lineage>
</organism>
<feature type="transmembrane region" description="Helical" evidence="5">
    <location>
        <begin position="12"/>
        <end position="32"/>
    </location>
</feature>
<keyword evidence="4 5" id="KW-0472">Membrane</keyword>
<dbReference type="InterPro" id="IPR008253">
    <property type="entry name" value="Marvel"/>
</dbReference>
<evidence type="ECO:0000313" key="8">
    <source>
        <dbReference type="Proteomes" id="UP001150941"/>
    </source>
</evidence>
<dbReference type="GO" id="GO:0005886">
    <property type="term" value="C:plasma membrane"/>
    <property type="evidence" value="ECO:0007669"/>
    <property type="project" value="TreeGrafter"/>
</dbReference>
<dbReference type="GO" id="GO:0070941">
    <property type="term" value="P:eisosome assembly"/>
    <property type="evidence" value="ECO:0007669"/>
    <property type="project" value="TreeGrafter"/>
</dbReference>
<dbReference type="PANTHER" id="PTHR28165:SF2">
    <property type="entry name" value="MARVEL DOMAIN-CONTAINING PROTEIN"/>
    <property type="match status" value="1"/>
</dbReference>
<feature type="domain" description="MARVEL" evidence="6">
    <location>
        <begin position="4"/>
        <end position="163"/>
    </location>
</feature>
<keyword evidence="8" id="KW-1185">Reference proteome</keyword>
<gene>
    <name evidence="7" type="ORF">N7468_008874</name>
</gene>
<reference evidence="7" key="1">
    <citation type="submission" date="2022-11" db="EMBL/GenBank/DDBJ databases">
        <authorList>
            <person name="Petersen C."/>
        </authorList>
    </citation>
    <scope>NUCLEOTIDE SEQUENCE</scope>
    <source>
        <strain evidence="7">IBT 19713</strain>
    </source>
</reference>
<dbReference type="InterPro" id="IPR052649">
    <property type="entry name" value="NCE102-like"/>
</dbReference>
<comment type="subcellular location">
    <subcellularLocation>
        <location evidence="1">Membrane</location>
        <topology evidence="1">Multi-pass membrane protein</topology>
    </subcellularLocation>
</comment>
<keyword evidence="2 5" id="KW-0812">Transmembrane</keyword>
<evidence type="ECO:0000259" key="6">
    <source>
        <dbReference type="Pfam" id="PF01284"/>
    </source>
</evidence>
<dbReference type="AlphaFoldDB" id="A0A9W9NGQ6"/>
<protein>
    <recommendedName>
        <fullName evidence="6">MARVEL domain-containing protein</fullName>
    </recommendedName>
</protein>
<reference evidence="7" key="2">
    <citation type="journal article" date="2023" name="IMA Fungus">
        <title>Comparative genomic study of the Penicillium genus elucidates a diverse pangenome and 15 lateral gene transfer events.</title>
        <authorList>
            <person name="Petersen C."/>
            <person name="Sorensen T."/>
            <person name="Nielsen M.R."/>
            <person name="Sondergaard T.E."/>
            <person name="Sorensen J.L."/>
            <person name="Fitzpatrick D.A."/>
            <person name="Frisvad J.C."/>
            <person name="Nielsen K.L."/>
        </authorList>
    </citation>
    <scope>NUCLEOTIDE SEQUENCE</scope>
    <source>
        <strain evidence="7">IBT 19713</strain>
    </source>
</reference>
<dbReference type="Proteomes" id="UP001150941">
    <property type="component" value="Unassembled WGS sequence"/>
</dbReference>
<dbReference type="GO" id="GO:0072659">
    <property type="term" value="P:protein localization to plasma membrane"/>
    <property type="evidence" value="ECO:0007669"/>
    <property type="project" value="TreeGrafter"/>
</dbReference>
<proteinExistence type="predicted"/>
<feature type="transmembrane region" description="Helical" evidence="5">
    <location>
        <begin position="44"/>
        <end position="62"/>
    </location>
</feature>
<keyword evidence="3 5" id="KW-1133">Transmembrane helix</keyword>
<evidence type="ECO:0000256" key="2">
    <source>
        <dbReference type="ARBA" id="ARBA00022692"/>
    </source>
</evidence>
<evidence type="ECO:0000313" key="7">
    <source>
        <dbReference type="EMBL" id="KAJ5219670.1"/>
    </source>
</evidence>
<evidence type="ECO:0000256" key="5">
    <source>
        <dbReference type="SAM" id="Phobius"/>
    </source>
</evidence>
<dbReference type="RefSeq" id="XP_058326500.1">
    <property type="nucleotide sequence ID" value="XM_058478170.1"/>
</dbReference>
<evidence type="ECO:0000256" key="1">
    <source>
        <dbReference type="ARBA" id="ARBA00004141"/>
    </source>
</evidence>
<dbReference type="EMBL" id="JAPQKS010000007">
    <property type="protein sequence ID" value="KAJ5219670.1"/>
    <property type="molecule type" value="Genomic_DNA"/>
</dbReference>
<feature type="transmembrane region" description="Helical" evidence="5">
    <location>
        <begin position="69"/>
        <end position="91"/>
    </location>
</feature>
<dbReference type="Pfam" id="PF01284">
    <property type="entry name" value="MARVEL"/>
    <property type="match status" value="1"/>
</dbReference>
<dbReference type="GeneID" id="83205473"/>
<sequence>MQLATGIARTFQLLFSIVALGLSITLGIQQIIGAVPPQTKWAESAGTLGVVAALFGIIISFLESWQEFVPWLLDLLAGIALLAAGISQAYAVTLGNVDCDNTAAHNGLAWDNVLISGGCEYRDEIKHCYNGDHGQYIRPRCVWAKVDTLFMFLGFAACVGVMIVTRSIAEASRNISALFEVSGWGNIMGS</sequence>
<feature type="transmembrane region" description="Helical" evidence="5">
    <location>
        <begin position="149"/>
        <end position="169"/>
    </location>
</feature>
<evidence type="ECO:0000256" key="4">
    <source>
        <dbReference type="ARBA" id="ARBA00023136"/>
    </source>
</evidence>
<dbReference type="PANTHER" id="PTHR28165">
    <property type="entry name" value="NON-CLASSICAL EXPORT PROTEIN 2-RELATED"/>
    <property type="match status" value="1"/>
</dbReference>
<evidence type="ECO:0000256" key="3">
    <source>
        <dbReference type="ARBA" id="ARBA00022989"/>
    </source>
</evidence>
<name>A0A9W9NGQ6_9EURO</name>
<comment type="caution">
    <text evidence="7">The sequence shown here is derived from an EMBL/GenBank/DDBJ whole genome shotgun (WGS) entry which is preliminary data.</text>
</comment>
<dbReference type="GO" id="GO:0032126">
    <property type="term" value="C:eisosome"/>
    <property type="evidence" value="ECO:0007669"/>
    <property type="project" value="TreeGrafter"/>
</dbReference>
<accession>A0A9W9NGQ6</accession>